<reference evidence="3" key="1">
    <citation type="journal article" date="2019" name="Int. J. Syst. Evol. Microbiol.">
        <title>The Global Catalogue of Microorganisms (GCM) 10K type strain sequencing project: providing services to taxonomists for standard genome sequencing and annotation.</title>
        <authorList>
            <consortium name="The Broad Institute Genomics Platform"/>
            <consortium name="The Broad Institute Genome Sequencing Center for Infectious Disease"/>
            <person name="Wu L."/>
            <person name="Ma J."/>
        </authorList>
    </citation>
    <scope>NUCLEOTIDE SEQUENCE [LARGE SCALE GENOMIC DNA]</scope>
    <source>
        <strain evidence="3">JCM 16908</strain>
    </source>
</reference>
<proteinExistence type="predicted"/>
<protein>
    <submittedName>
        <fullName evidence="2">Uncharacterized protein</fullName>
    </submittedName>
</protein>
<feature type="region of interest" description="Disordered" evidence="1">
    <location>
        <begin position="1"/>
        <end position="124"/>
    </location>
</feature>
<evidence type="ECO:0000313" key="2">
    <source>
        <dbReference type="EMBL" id="GAA3838064.1"/>
    </source>
</evidence>
<dbReference type="Proteomes" id="UP001500888">
    <property type="component" value="Unassembled WGS sequence"/>
</dbReference>
<accession>A0ABP7JAH9</accession>
<evidence type="ECO:0000256" key="1">
    <source>
        <dbReference type="SAM" id="MobiDB-lite"/>
    </source>
</evidence>
<name>A0ABP7JAH9_9ACTN</name>
<evidence type="ECO:0000313" key="3">
    <source>
        <dbReference type="Proteomes" id="UP001500888"/>
    </source>
</evidence>
<organism evidence="2 3">
    <name type="scientific">Sphaerisporangium flaviroseum</name>
    <dbReference type="NCBI Taxonomy" id="509199"/>
    <lineage>
        <taxon>Bacteria</taxon>
        <taxon>Bacillati</taxon>
        <taxon>Actinomycetota</taxon>
        <taxon>Actinomycetes</taxon>
        <taxon>Streptosporangiales</taxon>
        <taxon>Streptosporangiaceae</taxon>
        <taxon>Sphaerisporangium</taxon>
    </lineage>
</organism>
<feature type="compositionally biased region" description="Basic residues" evidence="1">
    <location>
        <begin position="102"/>
        <end position="111"/>
    </location>
</feature>
<keyword evidence="3" id="KW-1185">Reference proteome</keyword>
<dbReference type="EMBL" id="BAAAZR010000040">
    <property type="protein sequence ID" value="GAA3838064.1"/>
    <property type="molecule type" value="Genomic_DNA"/>
</dbReference>
<sequence length="124" mass="13777">MDDPLTLGDGHGDPGEAGRAAVLLHEPVDGRGGELVVPHVPETRRCRGERHDKQEERDGEDAARRRESLNAAHSARESAEDRREAAPPERDAGVPEVDHHLKLGRRPRRHHCDIPYSTLRKTPG</sequence>
<comment type="caution">
    <text evidence="2">The sequence shown here is derived from an EMBL/GenBank/DDBJ whole genome shotgun (WGS) entry which is preliminary data.</text>
</comment>
<feature type="compositionally biased region" description="Basic and acidic residues" evidence="1">
    <location>
        <begin position="41"/>
        <end position="101"/>
    </location>
</feature>
<gene>
    <name evidence="2" type="ORF">GCM10022226_70310</name>
</gene>